<dbReference type="Proteomes" id="UP001221898">
    <property type="component" value="Unassembled WGS sequence"/>
</dbReference>
<feature type="compositionally biased region" description="Basic and acidic residues" evidence="1">
    <location>
        <begin position="54"/>
        <end position="65"/>
    </location>
</feature>
<dbReference type="InterPro" id="IPR029071">
    <property type="entry name" value="Ubiquitin-like_domsf"/>
</dbReference>
<organism evidence="3 4">
    <name type="scientific">Aldrovandia affinis</name>
    <dbReference type="NCBI Taxonomy" id="143900"/>
    <lineage>
        <taxon>Eukaryota</taxon>
        <taxon>Metazoa</taxon>
        <taxon>Chordata</taxon>
        <taxon>Craniata</taxon>
        <taxon>Vertebrata</taxon>
        <taxon>Euteleostomi</taxon>
        <taxon>Actinopterygii</taxon>
        <taxon>Neopterygii</taxon>
        <taxon>Teleostei</taxon>
        <taxon>Notacanthiformes</taxon>
        <taxon>Halosauridae</taxon>
        <taxon>Aldrovandia</taxon>
    </lineage>
</organism>
<dbReference type="SUPFAM" id="SSF54236">
    <property type="entry name" value="Ubiquitin-like"/>
    <property type="match status" value="1"/>
</dbReference>
<sequence>MMRKTSRGCKRISARSEILTSQEFPPLSTMEGTLSHTNEVLTVETTNPPSSTSEETRSHDESTIEGRRRRLALVPEPGDGVHIQVKYGDGSSRRRRFCLKQSIQVLFDFAGSDDMATDVFHVQMANSSTVTPSTASGTLSELGLTAPTTVYALWLGSQEVQERLSQNALEAHPTHSTIHREESPADTEYNIAPCRSQDNLLHKHKELPAPPGGAVTDAVEGSVVALSWPWFIPIEERPSQAPPTPPLPL</sequence>
<feature type="domain" description="UBX" evidence="2">
    <location>
        <begin position="76"/>
        <end position="152"/>
    </location>
</feature>
<evidence type="ECO:0000259" key="2">
    <source>
        <dbReference type="PROSITE" id="PS50033"/>
    </source>
</evidence>
<gene>
    <name evidence="3" type="ORF">AAFF_G00280490</name>
</gene>
<evidence type="ECO:0000256" key="1">
    <source>
        <dbReference type="SAM" id="MobiDB-lite"/>
    </source>
</evidence>
<keyword evidence="4" id="KW-1185">Reference proteome</keyword>
<comment type="caution">
    <text evidence="3">The sequence shown here is derived from an EMBL/GenBank/DDBJ whole genome shotgun (WGS) entry which is preliminary data.</text>
</comment>
<evidence type="ECO:0000313" key="3">
    <source>
        <dbReference type="EMBL" id="KAJ8372633.1"/>
    </source>
</evidence>
<dbReference type="EMBL" id="JAINUG010000392">
    <property type="protein sequence ID" value="KAJ8372633.1"/>
    <property type="molecule type" value="Genomic_DNA"/>
</dbReference>
<dbReference type="PROSITE" id="PS50033">
    <property type="entry name" value="UBX"/>
    <property type="match status" value="1"/>
</dbReference>
<reference evidence="3" key="1">
    <citation type="journal article" date="2023" name="Science">
        <title>Genome structures resolve the early diversification of teleost fishes.</title>
        <authorList>
            <person name="Parey E."/>
            <person name="Louis A."/>
            <person name="Montfort J."/>
            <person name="Bouchez O."/>
            <person name="Roques C."/>
            <person name="Iampietro C."/>
            <person name="Lluch J."/>
            <person name="Castinel A."/>
            <person name="Donnadieu C."/>
            <person name="Desvignes T."/>
            <person name="Floi Bucao C."/>
            <person name="Jouanno E."/>
            <person name="Wen M."/>
            <person name="Mejri S."/>
            <person name="Dirks R."/>
            <person name="Jansen H."/>
            <person name="Henkel C."/>
            <person name="Chen W.J."/>
            <person name="Zahm M."/>
            <person name="Cabau C."/>
            <person name="Klopp C."/>
            <person name="Thompson A.W."/>
            <person name="Robinson-Rechavi M."/>
            <person name="Braasch I."/>
            <person name="Lecointre G."/>
            <person name="Bobe J."/>
            <person name="Postlethwait J.H."/>
            <person name="Berthelot C."/>
            <person name="Roest Crollius H."/>
            <person name="Guiguen Y."/>
        </authorList>
    </citation>
    <scope>NUCLEOTIDE SEQUENCE</scope>
    <source>
        <strain evidence="3">NC1722</strain>
    </source>
</reference>
<dbReference type="AlphaFoldDB" id="A0AAD7W1X4"/>
<accession>A0AAD7W1X4</accession>
<dbReference type="InterPro" id="IPR001012">
    <property type="entry name" value="UBX_dom"/>
</dbReference>
<feature type="compositionally biased region" description="Low complexity" evidence="1">
    <location>
        <begin position="44"/>
        <end position="53"/>
    </location>
</feature>
<name>A0AAD7W1X4_9TELE</name>
<dbReference type="Pfam" id="PF00789">
    <property type="entry name" value="UBX"/>
    <property type="match status" value="1"/>
</dbReference>
<evidence type="ECO:0000313" key="4">
    <source>
        <dbReference type="Proteomes" id="UP001221898"/>
    </source>
</evidence>
<proteinExistence type="predicted"/>
<dbReference type="Gene3D" id="3.10.20.90">
    <property type="entry name" value="Phosphatidylinositol 3-kinase Catalytic Subunit, Chain A, domain 1"/>
    <property type="match status" value="1"/>
</dbReference>
<protein>
    <recommendedName>
        <fullName evidence="2">UBX domain-containing protein</fullName>
    </recommendedName>
</protein>
<feature type="region of interest" description="Disordered" evidence="1">
    <location>
        <begin position="44"/>
        <end position="65"/>
    </location>
</feature>